<dbReference type="EMBL" id="QJVD01000049">
    <property type="protein sequence ID" value="PYI64488.1"/>
    <property type="molecule type" value="Genomic_DNA"/>
</dbReference>
<dbReference type="CDD" id="cd01948">
    <property type="entry name" value="EAL"/>
    <property type="match status" value="1"/>
</dbReference>
<sequence>MSTQKPYPRAATDAAKHLVSEASKPPADDGQGVLRAQTQEIIDQVLAGSSPTAAGMRAQLREHVAAHPGRPETALRDHLAALRPELAAKIDQRVSNGQVSSNTQLSELSSQAAEQGHASRQGVGRARLEAVLRDRMLVTAFQPIYDLLTGSVVGAEALTRFVSDGADPAVYWFAEAEDIGLRTDLEFAALESALTSARELPPELFVALKLSHTACLDNRLPALIGQTSLAPDRMVLELSGRIGADQAGPLEAVLEPLRGAGVRLSIDHSGSSLVSARHVSRLRPEMIKLDAGLTAGIDQDSLRQDLVVAELDFARRIGATLSAQHIETGAELATMAGLGITHGQGFHLGRPTVQPQEWASWQENAGSLAATMAGLSGPETAGFSFVPLQGSPGVARA</sequence>
<protein>
    <submittedName>
        <fullName evidence="3">Diguanylate phosphodiesterase</fullName>
    </submittedName>
</protein>
<evidence type="ECO:0000313" key="4">
    <source>
        <dbReference type="Proteomes" id="UP000247832"/>
    </source>
</evidence>
<dbReference type="PROSITE" id="PS50883">
    <property type="entry name" value="EAL"/>
    <property type="match status" value="1"/>
</dbReference>
<dbReference type="Proteomes" id="UP000247832">
    <property type="component" value="Unassembled WGS sequence"/>
</dbReference>
<dbReference type="AlphaFoldDB" id="A0A2V5L0H6"/>
<evidence type="ECO:0000256" key="1">
    <source>
        <dbReference type="SAM" id="MobiDB-lite"/>
    </source>
</evidence>
<evidence type="ECO:0000259" key="2">
    <source>
        <dbReference type="PROSITE" id="PS50883"/>
    </source>
</evidence>
<accession>A0A2V5L0H6</accession>
<dbReference type="InterPro" id="IPR001633">
    <property type="entry name" value="EAL_dom"/>
</dbReference>
<feature type="region of interest" description="Disordered" evidence="1">
    <location>
        <begin position="1"/>
        <end position="31"/>
    </location>
</feature>
<proteinExistence type="predicted"/>
<dbReference type="GO" id="GO:0071111">
    <property type="term" value="F:cyclic-guanylate-specific phosphodiesterase activity"/>
    <property type="evidence" value="ECO:0007669"/>
    <property type="project" value="InterPro"/>
</dbReference>
<dbReference type="PANTHER" id="PTHR33121:SF76">
    <property type="entry name" value="SIGNALING PROTEIN"/>
    <property type="match status" value="1"/>
</dbReference>
<dbReference type="OrthoDB" id="23692at2"/>
<evidence type="ECO:0000313" key="3">
    <source>
        <dbReference type="EMBL" id="PYI64488.1"/>
    </source>
</evidence>
<comment type="caution">
    <text evidence="3">The sequence shown here is derived from an EMBL/GenBank/DDBJ whole genome shotgun (WGS) entry which is preliminary data.</text>
</comment>
<dbReference type="InterPro" id="IPR050706">
    <property type="entry name" value="Cyclic-di-GMP_PDE-like"/>
</dbReference>
<feature type="domain" description="EAL" evidence="2">
    <location>
        <begin position="120"/>
        <end position="365"/>
    </location>
</feature>
<feature type="compositionally biased region" description="Polar residues" evidence="1">
    <location>
        <begin position="93"/>
        <end position="113"/>
    </location>
</feature>
<organism evidence="3 4">
    <name type="scientific">Arthrobacter livingstonensis</name>
    <dbReference type="NCBI Taxonomy" id="670078"/>
    <lineage>
        <taxon>Bacteria</taxon>
        <taxon>Bacillati</taxon>
        <taxon>Actinomycetota</taxon>
        <taxon>Actinomycetes</taxon>
        <taxon>Micrococcales</taxon>
        <taxon>Micrococcaceae</taxon>
        <taxon>Arthrobacter</taxon>
    </lineage>
</organism>
<dbReference type="InterPro" id="IPR035919">
    <property type="entry name" value="EAL_sf"/>
</dbReference>
<dbReference type="Pfam" id="PF00563">
    <property type="entry name" value="EAL"/>
    <property type="match status" value="1"/>
</dbReference>
<reference evidence="3 4" key="1">
    <citation type="submission" date="2018-05" db="EMBL/GenBank/DDBJ databases">
        <title>Genetic diversity of glacier-inhabiting Cryobacterium bacteria in China and description of Cryobacterium mengkeensis sp. nov. and Arthrobacter glacialis sp. nov.</title>
        <authorList>
            <person name="Liu Q."/>
            <person name="Xin Y.-H."/>
        </authorList>
    </citation>
    <scope>NUCLEOTIDE SEQUENCE [LARGE SCALE GENOMIC DNA]</scope>
    <source>
        <strain evidence="3 4">LI2</strain>
    </source>
</reference>
<feature type="region of interest" description="Disordered" evidence="1">
    <location>
        <begin position="93"/>
        <end position="120"/>
    </location>
</feature>
<dbReference type="SMART" id="SM00052">
    <property type="entry name" value="EAL"/>
    <property type="match status" value="1"/>
</dbReference>
<dbReference type="Gene3D" id="3.20.20.450">
    <property type="entry name" value="EAL domain"/>
    <property type="match status" value="1"/>
</dbReference>
<keyword evidence="4" id="KW-1185">Reference proteome</keyword>
<gene>
    <name evidence="3" type="ORF">CVV68_21785</name>
</gene>
<dbReference type="SUPFAM" id="SSF141868">
    <property type="entry name" value="EAL domain-like"/>
    <property type="match status" value="1"/>
</dbReference>
<name>A0A2V5L0H6_9MICC</name>
<dbReference type="PANTHER" id="PTHR33121">
    <property type="entry name" value="CYCLIC DI-GMP PHOSPHODIESTERASE PDEF"/>
    <property type="match status" value="1"/>
</dbReference>